<dbReference type="EMBL" id="CP018025">
    <property type="protein sequence ID" value="APD92102.1"/>
    <property type="molecule type" value="Genomic_DNA"/>
</dbReference>
<name>A0AAC9NU49_9ALTE</name>
<geneLocation type="plasmid" evidence="2">
    <name>pamcp48-600</name>
</geneLocation>
<reference evidence="1 2" key="1">
    <citation type="submission" date="2016-11" db="EMBL/GenBank/DDBJ databases">
        <title>Networking in microbes: conjugative elements and plasmids in the genus Alteromonas.</title>
        <authorList>
            <person name="Lopez-Perez M."/>
            <person name="Ramon-Marco N."/>
            <person name="Rodriguez-Valera F."/>
        </authorList>
    </citation>
    <scope>NUCLEOTIDE SEQUENCE [LARGE SCALE GENOMIC DNA]</scope>
    <source>
        <strain evidence="1 2">CP48</strain>
        <plasmid evidence="2">pamcp48-600</plasmid>
    </source>
</reference>
<organism evidence="1 2">
    <name type="scientific">Alteromonas mediterranea</name>
    <dbReference type="NCBI Taxonomy" id="314275"/>
    <lineage>
        <taxon>Bacteria</taxon>
        <taxon>Pseudomonadati</taxon>
        <taxon>Pseudomonadota</taxon>
        <taxon>Gammaproteobacteria</taxon>
        <taxon>Alteromonadales</taxon>
        <taxon>Alteromonadaceae</taxon>
        <taxon>Alteromonas/Salinimonas group</taxon>
        <taxon>Alteromonas</taxon>
    </lineage>
</organism>
<dbReference type="AlphaFoldDB" id="A0AAC9NU49"/>
<accession>A0AAC9NU49</accession>
<proteinExistence type="predicted"/>
<dbReference type="Proteomes" id="UP000182101">
    <property type="component" value="Plasmid pAMCP48-600"/>
</dbReference>
<keyword evidence="1" id="KW-0614">Plasmid</keyword>
<sequence>MKAYSVKPRLNIPNILLLSEKGHGITTAMLYLESEYGVKGMSKSSPSFSEGLNADNTAINSGRVAALIYQEVPVYYGVKTLEEFDVIMREEIADFVVYIDAKERLTKSGNYQTDTSQKITKDASHVVVENNGTISDFHRKLDGIMAGMGVKKLIKMTRVECTDEKISLTSNSTSFVNETCQEVKELDVVKLKALRKTVLKEAKEKGVKVTRTLKDKEFNALMDEVVSPRELYLARFATLRNNWAIKMKTGIRMGCSDDMELELLGDLKNDLHKMLYRSEPLSRALEVKSALMRANERLSDEGLVAINI</sequence>
<protein>
    <submittedName>
        <fullName evidence="1">Uncharacterized protein</fullName>
    </submittedName>
</protein>
<evidence type="ECO:0000313" key="2">
    <source>
        <dbReference type="Proteomes" id="UP000182101"/>
    </source>
</evidence>
<evidence type="ECO:0000313" key="1">
    <source>
        <dbReference type="EMBL" id="APD92102.1"/>
    </source>
</evidence>
<gene>
    <name evidence="1" type="ORF">BM524_19470</name>
</gene>
<dbReference type="RefSeq" id="WP_071960712.1">
    <property type="nucleotide sequence ID" value="NZ_CP018025.1"/>
</dbReference>